<keyword evidence="2" id="KW-1185">Reference proteome</keyword>
<proteinExistence type="predicted"/>
<evidence type="ECO:0000313" key="2">
    <source>
        <dbReference type="Proteomes" id="UP000267250"/>
    </source>
</evidence>
<accession>A0A3S9SZW1</accession>
<dbReference type="Proteomes" id="UP000267250">
    <property type="component" value="Chromosome"/>
</dbReference>
<name>A0A3S9SZW1_9FIRM</name>
<gene>
    <name evidence="1" type="ORF">BBF96_10870</name>
</gene>
<protein>
    <submittedName>
        <fullName evidence="1">Uncharacterized protein</fullName>
    </submittedName>
</protein>
<sequence length="93" mass="10896">MSYILYFIRGGRQVIDNVVGVHPHRRKITFVFTNGAKLEVIKEYLLHYELIEDVAVVNKEDRQDLFDHFDHFVSKFINKVEGAVKKTQGTLFL</sequence>
<organism evidence="1 2">
    <name type="scientific">Anoxybacter fermentans</name>
    <dbReference type="NCBI Taxonomy" id="1323375"/>
    <lineage>
        <taxon>Bacteria</taxon>
        <taxon>Bacillati</taxon>
        <taxon>Bacillota</taxon>
        <taxon>Clostridia</taxon>
        <taxon>Halanaerobiales</taxon>
        <taxon>Anoxybacter</taxon>
    </lineage>
</organism>
<evidence type="ECO:0000313" key="1">
    <source>
        <dbReference type="EMBL" id="AZR73844.1"/>
    </source>
</evidence>
<dbReference type="EMBL" id="CP016379">
    <property type="protein sequence ID" value="AZR73844.1"/>
    <property type="molecule type" value="Genomic_DNA"/>
</dbReference>
<reference evidence="1 2" key="1">
    <citation type="submission" date="2016-07" db="EMBL/GenBank/DDBJ databases">
        <title>Genome and transcriptome analysis of iron-reducing fermentative bacteria Anoxybacter fermentans.</title>
        <authorList>
            <person name="Zeng X."/>
            <person name="Shao Z."/>
        </authorList>
    </citation>
    <scope>NUCLEOTIDE SEQUENCE [LARGE SCALE GENOMIC DNA]</scope>
    <source>
        <strain evidence="1 2">DY22613</strain>
    </source>
</reference>
<dbReference type="KEGG" id="aft:BBF96_10870"/>
<dbReference type="RefSeq" id="WP_127017195.1">
    <property type="nucleotide sequence ID" value="NZ_CP016379.1"/>
</dbReference>
<dbReference type="AlphaFoldDB" id="A0A3S9SZW1"/>